<reference evidence="2 3" key="1">
    <citation type="journal article" date="2017" name="Nature">
        <title>The Apostasia genome and the evolution of orchids.</title>
        <authorList>
            <person name="Zhang G.Q."/>
            <person name="Liu K.W."/>
            <person name="Li Z."/>
            <person name="Lohaus R."/>
            <person name="Hsiao Y.Y."/>
            <person name="Niu S.C."/>
            <person name="Wang J.Y."/>
            <person name="Lin Y.C."/>
            <person name="Xu Q."/>
            <person name="Chen L.J."/>
            <person name="Yoshida K."/>
            <person name="Fujiwara S."/>
            <person name="Wang Z.W."/>
            <person name="Zhang Y.Q."/>
            <person name="Mitsuda N."/>
            <person name="Wang M."/>
            <person name="Liu G.H."/>
            <person name="Pecoraro L."/>
            <person name="Huang H.X."/>
            <person name="Xiao X.J."/>
            <person name="Lin M."/>
            <person name="Wu X.Y."/>
            <person name="Wu W.L."/>
            <person name="Chen Y.Y."/>
            <person name="Chang S.B."/>
            <person name="Sakamoto S."/>
            <person name="Ohme-Takagi M."/>
            <person name="Yagi M."/>
            <person name="Zeng S.J."/>
            <person name="Shen C.Y."/>
            <person name="Yeh C.M."/>
            <person name="Luo Y.B."/>
            <person name="Tsai W.C."/>
            <person name="Van de Peer Y."/>
            <person name="Liu Z.J."/>
        </authorList>
    </citation>
    <scope>NUCLEOTIDE SEQUENCE [LARGE SCALE GENOMIC DNA]</scope>
    <source>
        <strain evidence="3">cv. Shenzhen</strain>
        <tissue evidence="2">Stem</tissue>
    </source>
</reference>
<keyword evidence="3" id="KW-1185">Reference proteome</keyword>
<evidence type="ECO:0000313" key="3">
    <source>
        <dbReference type="Proteomes" id="UP000236161"/>
    </source>
</evidence>
<keyword evidence="1" id="KW-0732">Signal</keyword>
<feature type="chain" id="PRO_5014191701" description="Cystatin domain-containing protein" evidence="1">
    <location>
        <begin position="25"/>
        <end position="138"/>
    </location>
</feature>
<evidence type="ECO:0008006" key="4">
    <source>
        <dbReference type="Google" id="ProtNLM"/>
    </source>
</evidence>
<accession>A0A2H9ZUF1</accession>
<evidence type="ECO:0000256" key="1">
    <source>
        <dbReference type="SAM" id="SignalP"/>
    </source>
</evidence>
<evidence type="ECO:0000313" key="2">
    <source>
        <dbReference type="EMBL" id="PKA46916.1"/>
    </source>
</evidence>
<dbReference type="EMBL" id="KZ453682">
    <property type="protein sequence ID" value="PKA46916.1"/>
    <property type="molecule type" value="Genomic_DNA"/>
</dbReference>
<proteinExistence type="predicted"/>
<gene>
    <name evidence="2" type="ORF">AXF42_Ash021461</name>
</gene>
<sequence length="138" mass="15875">MASACRLLSHVVVLLLCCSPMATARLPKHFTPADFDPELELDIARIAFQLYVRRGTYRVETLVGYEDVDFRTFERTASQNTDGIRYYAEIWGLRGAGQREIGVRVWYTVLNYDNDLTVRNVMLSTIAFRIIRNNHDGL</sequence>
<dbReference type="Proteomes" id="UP000236161">
    <property type="component" value="Unassembled WGS sequence"/>
</dbReference>
<protein>
    <recommendedName>
        <fullName evidence="4">Cystatin domain-containing protein</fullName>
    </recommendedName>
</protein>
<feature type="signal peptide" evidence="1">
    <location>
        <begin position="1"/>
        <end position="24"/>
    </location>
</feature>
<name>A0A2H9ZUF1_9ASPA</name>
<dbReference type="AlphaFoldDB" id="A0A2H9ZUF1"/>
<organism evidence="2 3">
    <name type="scientific">Apostasia shenzhenica</name>
    <dbReference type="NCBI Taxonomy" id="1088818"/>
    <lineage>
        <taxon>Eukaryota</taxon>
        <taxon>Viridiplantae</taxon>
        <taxon>Streptophyta</taxon>
        <taxon>Embryophyta</taxon>
        <taxon>Tracheophyta</taxon>
        <taxon>Spermatophyta</taxon>
        <taxon>Magnoliopsida</taxon>
        <taxon>Liliopsida</taxon>
        <taxon>Asparagales</taxon>
        <taxon>Orchidaceae</taxon>
        <taxon>Apostasioideae</taxon>
        <taxon>Apostasia</taxon>
    </lineage>
</organism>